<keyword evidence="4 5" id="KW-0472">Membrane</keyword>
<dbReference type="Proteomes" id="UP000250043">
    <property type="component" value="Unassembled WGS sequence"/>
</dbReference>
<sequence length="321" mass="35383">MPYALFTDPDSVHEFNKATHTRNSPYNYVPTEWIAILYVVLFSITTLIHVGQAVRYRLWWLFVTVVLAGISEILGWSGRLWSSINPDLLSPFLMQITTTIIAPTPLIAANFIMLGQLIRRLGSCYSRLSAMWYTIVFVSCDIVALIVQAVGGANASLAVQNGNSPNKGGHIMLGGIVFQMAAITVYMIFAAEFLVRYVLDKPFKRGDAPAVKAYNLDKKKKLMLLELTISSVLIYIRSIYRTIELANGWTGVIISTQWLFNVFDAAMITLAMYSLNVLHPGLLLGPGPAWTDDSDVMKHVGAASVDGSSHVGEHAPEKAEA</sequence>
<protein>
    <submittedName>
        <fullName evidence="6">RTA1-domain-containing protein</fullName>
    </submittedName>
</protein>
<feature type="transmembrane region" description="Helical" evidence="5">
    <location>
        <begin position="33"/>
        <end position="51"/>
    </location>
</feature>
<dbReference type="PANTHER" id="PTHR31465">
    <property type="entry name" value="PROTEIN RTA1-RELATED"/>
    <property type="match status" value="1"/>
</dbReference>
<feature type="transmembrane region" description="Helical" evidence="5">
    <location>
        <begin position="130"/>
        <end position="151"/>
    </location>
</feature>
<keyword evidence="7" id="KW-1185">Reference proteome</keyword>
<evidence type="ECO:0000256" key="4">
    <source>
        <dbReference type="ARBA" id="ARBA00023136"/>
    </source>
</evidence>
<evidence type="ECO:0000256" key="1">
    <source>
        <dbReference type="ARBA" id="ARBA00004141"/>
    </source>
</evidence>
<proteinExistence type="predicted"/>
<dbReference type="AlphaFoldDB" id="A0A8E2AK29"/>
<evidence type="ECO:0000313" key="7">
    <source>
        <dbReference type="Proteomes" id="UP000250043"/>
    </source>
</evidence>
<evidence type="ECO:0000256" key="3">
    <source>
        <dbReference type="ARBA" id="ARBA00022989"/>
    </source>
</evidence>
<organism evidence="6 7">
    <name type="scientific">Obba rivulosa</name>
    <dbReference type="NCBI Taxonomy" id="1052685"/>
    <lineage>
        <taxon>Eukaryota</taxon>
        <taxon>Fungi</taxon>
        <taxon>Dikarya</taxon>
        <taxon>Basidiomycota</taxon>
        <taxon>Agaricomycotina</taxon>
        <taxon>Agaricomycetes</taxon>
        <taxon>Polyporales</taxon>
        <taxon>Gelatoporiaceae</taxon>
        <taxon>Obba</taxon>
    </lineage>
</organism>
<gene>
    <name evidence="6" type="ORF">OBBRIDRAFT_293968</name>
</gene>
<feature type="transmembrane region" description="Helical" evidence="5">
    <location>
        <begin position="96"/>
        <end position="118"/>
    </location>
</feature>
<dbReference type="EMBL" id="KV722570">
    <property type="protein sequence ID" value="OCH85658.1"/>
    <property type="molecule type" value="Genomic_DNA"/>
</dbReference>
<keyword evidence="3 5" id="KW-1133">Transmembrane helix</keyword>
<dbReference type="PANTHER" id="PTHR31465:SF9">
    <property type="entry name" value="SPHINGOID LONG-CHAIN BASE TRANSPORTER RSB1"/>
    <property type="match status" value="1"/>
</dbReference>
<feature type="transmembrane region" description="Helical" evidence="5">
    <location>
        <begin position="58"/>
        <end position="76"/>
    </location>
</feature>
<dbReference type="OrthoDB" id="3358017at2759"/>
<evidence type="ECO:0000313" key="6">
    <source>
        <dbReference type="EMBL" id="OCH85658.1"/>
    </source>
</evidence>
<evidence type="ECO:0000256" key="2">
    <source>
        <dbReference type="ARBA" id="ARBA00022692"/>
    </source>
</evidence>
<evidence type="ECO:0000256" key="5">
    <source>
        <dbReference type="SAM" id="Phobius"/>
    </source>
</evidence>
<dbReference type="Pfam" id="PF04479">
    <property type="entry name" value="RTA1"/>
    <property type="match status" value="1"/>
</dbReference>
<dbReference type="GO" id="GO:0000324">
    <property type="term" value="C:fungal-type vacuole"/>
    <property type="evidence" value="ECO:0007669"/>
    <property type="project" value="TreeGrafter"/>
</dbReference>
<comment type="subcellular location">
    <subcellularLocation>
        <location evidence="1">Membrane</location>
        <topology evidence="1">Multi-pass membrane protein</topology>
    </subcellularLocation>
</comment>
<accession>A0A8E2AK29</accession>
<name>A0A8E2AK29_9APHY</name>
<feature type="transmembrane region" description="Helical" evidence="5">
    <location>
        <begin position="171"/>
        <end position="195"/>
    </location>
</feature>
<dbReference type="GO" id="GO:0005886">
    <property type="term" value="C:plasma membrane"/>
    <property type="evidence" value="ECO:0007669"/>
    <property type="project" value="TreeGrafter"/>
</dbReference>
<reference evidence="6 7" key="1">
    <citation type="submission" date="2016-07" db="EMBL/GenBank/DDBJ databases">
        <title>Draft genome of the white-rot fungus Obba rivulosa 3A-2.</title>
        <authorList>
            <consortium name="DOE Joint Genome Institute"/>
            <person name="Miettinen O."/>
            <person name="Riley R."/>
            <person name="Acob R."/>
            <person name="Barry K."/>
            <person name="Cullen D."/>
            <person name="De Vries R."/>
            <person name="Hainaut M."/>
            <person name="Hatakka A."/>
            <person name="Henrissat B."/>
            <person name="Hilden K."/>
            <person name="Kuo R."/>
            <person name="Labutti K."/>
            <person name="Lipzen A."/>
            <person name="Makela M.R."/>
            <person name="Sandor L."/>
            <person name="Spatafora J.W."/>
            <person name="Grigoriev I.V."/>
            <person name="Hibbett D.S."/>
        </authorList>
    </citation>
    <scope>NUCLEOTIDE SEQUENCE [LARGE SCALE GENOMIC DNA]</scope>
    <source>
        <strain evidence="6 7">3A-2</strain>
    </source>
</reference>
<dbReference type="InterPro" id="IPR007568">
    <property type="entry name" value="RTA1"/>
</dbReference>
<keyword evidence="2 5" id="KW-0812">Transmembrane</keyword>